<dbReference type="AlphaFoldDB" id="A0A1L7WLD7"/>
<dbReference type="OrthoDB" id="4415835at2759"/>
<dbReference type="InterPro" id="IPR036291">
    <property type="entry name" value="NAD(P)-bd_dom_sf"/>
</dbReference>
<evidence type="ECO:0000256" key="1">
    <source>
        <dbReference type="ARBA" id="ARBA00006477"/>
    </source>
</evidence>
<dbReference type="FunFam" id="3.40.50.720:FF:000386">
    <property type="entry name" value="Quinate repressor protein"/>
    <property type="match status" value="1"/>
</dbReference>
<dbReference type="InterPro" id="IPR013785">
    <property type="entry name" value="Aldolase_TIM"/>
</dbReference>
<dbReference type="Pfam" id="PF01488">
    <property type="entry name" value="Shikimate_DH"/>
    <property type="match status" value="1"/>
</dbReference>
<dbReference type="EMBL" id="FJOG01000004">
    <property type="protein sequence ID" value="CZR53574.1"/>
    <property type="molecule type" value="Genomic_DNA"/>
</dbReference>
<dbReference type="InterPro" id="IPR013708">
    <property type="entry name" value="Shikimate_DH-bd_N"/>
</dbReference>
<dbReference type="PANTHER" id="PTHR21090">
    <property type="entry name" value="AROM/DEHYDROQUINATE SYNTHASE"/>
    <property type="match status" value="1"/>
</dbReference>
<dbReference type="Proteomes" id="UP000184330">
    <property type="component" value="Unassembled WGS sequence"/>
</dbReference>
<dbReference type="Pfam" id="PF08501">
    <property type="entry name" value="Shikimate_dh_N"/>
    <property type="match status" value="1"/>
</dbReference>
<feature type="domain" description="Shikimate dehydrogenase substrate binding N-terminal" evidence="5">
    <location>
        <begin position="540"/>
        <end position="620"/>
    </location>
</feature>
<sequence>MSSKRYLDDPETSTSPSTHTPGSTAIPSHPHVAQDSPSKSNVRPSSRSRSASQSPGSHGTSGQSTAIRDGNDHGSPIPSGRFAPDASIVLTGMRGTGKSSLAIIASSALRYRLVDANQYFLQQTGLSRAAFNAKYGLQEYRRRELQIMHSILIENQTRCIITCGPGSVEGNGHGLLKEYAKTHPVIYIMRDTEDIQRYLRIQDFEKISDLMEQTGPMYRASSNFEFYNISEASNAEIDTDTNTPSTPRSLTLKKLQHDFLQLIRKVTNQATRLNESVANTHSLQPPELRPFTYALTLPFSSMATISTKLCDIEMTADAVEFIIDLPLFTGGKRTFNNSVADSISKQYYFIRRYMRVPIIFQVQPSPHQLPVDADEAYFELLQFGLRLASEYLCVDLTCNDQRIKQLLAAKGSTKIIGHSFDPAPGSDGWASQDRKEKVQRAKNLGCDIVRLCQEATSMLDNISVQRFLSENQDSSLPLIAYNSGPSGRMSCWQNSILTPVTHPVLRSLQLPLASNNLLTLQEAQKALYASFTLDQMKFGLFGSAIASSLSPVMHNSAFEYCGMPHEYKRYQSSSLKELETIFRDPHFGGGSITAPFKRDVVGLVDFVSPEARAIGAVNTLIPLRSMTLDSLTDRNRAGPVVAFYGANTDWIGIHSCISRNLSPANTVNEHTTGLVLGAGGMARAAVYAMIRHGVRKIFVRNRTYEKAEEVAKQFNNWSSRDQTNTTTALNAGETDTSGINHLGNPLTMRALEYTEDSWPSDADPPTIVVSSIPGLNTGDRLPTNNKVPSSWLASKTGGVVVELAYDSLETPLLKQAHEKSHQGWIAVDGLQVLPEQGMHQFELFTGRRAPQQQMRKAALQGYEEQHKLEVQSRA</sequence>
<feature type="region of interest" description="Disordered" evidence="3">
    <location>
        <begin position="852"/>
        <end position="874"/>
    </location>
</feature>
<dbReference type="InterPro" id="IPR041121">
    <property type="entry name" value="SDH_C"/>
</dbReference>
<dbReference type="PRINTS" id="PR01100">
    <property type="entry name" value="SHIKIMTKNASE"/>
</dbReference>
<gene>
    <name evidence="7" type="ORF">PAC_03453</name>
</gene>
<name>A0A1L7WLD7_9HELO</name>
<feature type="region of interest" description="Disordered" evidence="3">
    <location>
        <begin position="1"/>
        <end position="81"/>
    </location>
</feature>
<comment type="similarity">
    <text evidence="2">In the N-terminal section; belongs to the shikimate kinase family.</text>
</comment>
<accession>A0A1L7WLD7</accession>
<evidence type="ECO:0000256" key="2">
    <source>
        <dbReference type="ARBA" id="ARBA00009349"/>
    </source>
</evidence>
<dbReference type="Pfam" id="PF01487">
    <property type="entry name" value="DHquinase_I"/>
    <property type="match status" value="1"/>
</dbReference>
<dbReference type="InterPro" id="IPR001381">
    <property type="entry name" value="DHquinase_I"/>
</dbReference>
<proteinExistence type="inferred from homology"/>
<dbReference type="PANTHER" id="PTHR21090:SF27">
    <property type="entry name" value="QUINATE REPRESSOR PROTEIN"/>
    <property type="match status" value="1"/>
</dbReference>
<dbReference type="Gene3D" id="3.40.50.720">
    <property type="entry name" value="NAD(P)-binding Rossmann-like Domain"/>
    <property type="match status" value="1"/>
</dbReference>
<dbReference type="CDD" id="cd01065">
    <property type="entry name" value="NAD_bind_Shikimate_DH"/>
    <property type="match status" value="1"/>
</dbReference>
<evidence type="ECO:0000313" key="7">
    <source>
        <dbReference type="EMBL" id="CZR53574.1"/>
    </source>
</evidence>
<protein>
    <submittedName>
        <fullName evidence="7">Related to negative-acting regulatory protein</fullName>
    </submittedName>
</protein>
<feature type="compositionally biased region" description="Low complexity" evidence="3">
    <location>
        <begin position="36"/>
        <end position="57"/>
    </location>
</feature>
<evidence type="ECO:0000259" key="4">
    <source>
        <dbReference type="Pfam" id="PF01488"/>
    </source>
</evidence>
<dbReference type="Gene3D" id="3.40.50.10860">
    <property type="entry name" value="Leucine Dehydrogenase, chain A, domain 1"/>
    <property type="match status" value="1"/>
</dbReference>
<dbReference type="InterPro" id="IPR031322">
    <property type="entry name" value="Shikimate/glucono_kinase"/>
</dbReference>
<evidence type="ECO:0000256" key="3">
    <source>
        <dbReference type="SAM" id="MobiDB-lite"/>
    </source>
</evidence>
<dbReference type="GO" id="GO:0003866">
    <property type="term" value="F:3-phosphoshikimate 1-carboxyvinyltransferase activity"/>
    <property type="evidence" value="ECO:0007669"/>
    <property type="project" value="TreeGrafter"/>
</dbReference>
<reference evidence="7 8" key="1">
    <citation type="submission" date="2016-03" db="EMBL/GenBank/DDBJ databases">
        <authorList>
            <person name="Ploux O."/>
        </authorList>
    </citation>
    <scope>NUCLEOTIDE SEQUENCE [LARGE SCALE GENOMIC DNA]</scope>
    <source>
        <strain evidence="7 8">UAMH 11012</strain>
    </source>
</reference>
<dbReference type="GO" id="GO:0003855">
    <property type="term" value="F:3-dehydroquinate dehydratase activity"/>
    <property type="evidence" value="ECO:0007669"/>
    <property type="project" value="InterPro"/>
</dbReference>
<dbReference type="Pfam" id="PF01202">
    <property type="entry name" value="SKI"/>
    <property type="match status" value="1"/>
</dbReference>
<dbReference type="SUPFAM" id="SSF52540">
    <property type="entry name" value="P-loop containing nucleoside triphosphate hydrolases"/>
    <property type="match status" value="1"/>
</dbReference>
<dbReference type="Gene3D" id="3.20.20.70">
    <property type="entry name" value="Aldolase class I"/>
    <property type="match status" value="1"/>
</dbReference>
<evidence type="ECO:0000313" key="8">
    <source>
        <dbReference type="Proteomes" id="UP000184330"/>
    </source>
</evidence>
<feature type="compositionally biased region" description="Low complexity" evidence="3">
    <location>
        <begin position="12"/>
        <end position="24"/>
    </location>
</feature>
<dbReference type="GO" id="GO:0009423">
    <property type="term" value="P:chorismate biosynthetic process"/>
    <property type="evidence" value="ECO:0007669"/>
    <property type="project" value="TreeGrafter"/>
</dbReference>
<evidence type="ECO:0000259" key="6">
    <source>
        <dbReference type="Pfam" id="PF18317"/>
    </source>
</evidence>
<dbReference type="GO" id="GO:0004764">
    <property type="term" value="F:shikimate 3-dehydrogenase (NADP+) activity"/>
    <property type="evidence" value="ECO:0007669"/>
    <property type="project" value="InterPro"/>
</dbReference>
<comment type="similarity">
    <text evidence="1">In the 2nd section; belongs to the type-I 3-dehydroquinase family.</text>
</comment>
<feature type="compositionally biased region" description="Basic and acidic residues" evidence="3">
    <location>
        <begin position="863"/>
        <end position="874"/>
    </location>
</feature>
<dbReference type="SUPFAM" id="SSF51735">
    <property type="entry name" value="NAD(P)-binding Rossmann-fold domains"/>
    <property type="match status" value="1"/>
</dbReference>
<dbReference type="STRING" id="576137.A0A1L7WLD7"/>
<dbReference type="InterPro" id="IPR006151">
    <property type="entry name" value="Shikm_DH/Glu-tRNA_Rdtase"/>
</dbReference>
<dbReference type="Pfam" id="PF18317">
    <property type="entry name" value="SDH_C"/>
    <property type="match status" value="1"/>
</dbReference>
<dbReference type="SUPFAM" id="SSF53223">
    <property type="entry name" value="Aminoacid dehydrogenase-like, N-terminal domain"/>
    <property type="match status" value="1"/>
</dbReference>
<dbReference type="InterPro" id="IPR027417">
    <property type="entry name" value="P-loop_NTPase"/>
</dbReference>
<feature type="domain" description="Quinate/shikimate 5-dehydrogenase/glutamyl-tRNA reductase" evidence="4">
    <location>
        <begin position="672"/>
        <end position="717"/>
    </location>
</feature>
<dbReference type="CDD" id="cd00502">
    <property type="entry name" value="DHQase_I"/>
    <property type="match status" value="1"/>
</dbReference>
<dbReference type="SUPFAM" id="SSF51569">
    <property type="entry name" value="Aldolase"/>
    <property type="match status" value="1"/>
</dbReference>
<evidence type="ECO:0000259" key="5">
    <source>
        <dbReference type="Pfam" id="PF08501"/>
    </source>
</evidence>
<organism evidence="7 8">
    <name type="scientific">Phialocephala subalpina</name>
    <dbReference type="NCBI Taxonomy" id="576137"/>
    <lineage>
        <taxon>Eukaryota</taxon>
        <taxon>Fungi</taxon>
        <taxon>Dikarya</taxon>
        <taxon>Ascomycota</taxon>
        <taxon>Pezizomycotina</taxon>
        <taxon>Leotiomycetes</taxon>
        <taxon>Helotiales</taxon>
        <taxon>Mollisiaceae</taxon>
        <taxon>Phialocephala</taxon>
        <taxon>Phialocephala fortinii species complex</taxon>
    </lineage>
</organism>
<dbReference type="Gene3D" id="3.40.50.300">
    <property type="entry name" value="P-loop containing nucleotide triphosphate hydrolases"/>
    <property type="match status" value="1"/>
</dbReference>
<dbReference type="InterPro" id="IPR046346">
    <property type="entry name" value="Aminoacid_DH-like_N_sf"/>
</dbReference>
<feature type="domain" description="SDH C-terminal" evidence="6">
    <location>
        <begin position="829"/>
        <end position="859"/>
    </location>
</feature>
<keyword evidence="8" id="KW-1185">Reference proteome</keyword>